<accession>A0AAV4N5H0</accession>
<proteinExistence type="predicted"/>
<gene>
    <name evidence="1" type="ORF">CEXT_78861</name>
</gene>
<organism evidence="1 2">
    <name type="scientific">Caerostris extrusa</name>
    <name type="common">Bark spider</name>
    <name type="synonym">Caerostris bankana</name>
    <dbReference type="NCBI Taxonomy" id="172846"/>
    <lineage>
        <taxon>Eukaryota</taxon>
        <taxon>Metazoa</taxon>
        <taxon>Ecdysozoa</taxon>
        <taxon>Arthropoda</taxon>
        <taxon>Chelicerata</taxon>
        <taxon>Arachnida</taxon>
        <taxon>Araneae</taxon>
        <taxon>Araneomorphae</taxon>
        <taxon>Entelegynae</taxon>
        <taxon>Araneoidea</taxon>
        <taxon>Araneidae</taxon>
        <taxon>Caerostris</taxon>
    </lineage>
</organism>
<keyword evidence="2" id="KW-1185">Reference proteome</keyword>
<comment type="caution">
    <text evidence="1">The sequence shown here is derived from an EMBL/GenBank/DDBJ whole genome shotgun (WGS) entry which is preliminary data.</text>
</comment>
<dbReference type="EMBL" id="BPLR01002989">
    <property type="protein sequence ID" value="GIX79967.1"/>
    <property type="molecule type" value="Genomic_DNA"/>
</dbReference>
<dbReference type="AlphaFoldDB" id="A0AAV4N5H0"/>
<evidence type="ECO:0000313" key="1">
    <source>
        <dbReference type="EMBL" id="GIX79967.1"/>
    </source>
</evidence>
<reference evidence="1 2" key="1">
    <citation type="submission" date="2021-06" db="EMBL/GenBank/DDBJ databases">
        <title>Caerostris extrusa draft genome.</title>
        <authorList>
            <person name="Kono N."/>
            <person name="Arakawa K."/>
        </authorList>
    </citation>
    <scope>NUCLEOTIDE SEQUENCE [LARGE SCALE GENOMIC DNA]</scope>
</reference>
<evidence type="ECO:0000313" key="2">
    <source>
        <dbReference type="Proteomes" id="UP001054945"/>
    </source>
</evidence>
<protein>
    <submittedName>
        <fullName evidence="1">Uncharacterized protein</fullName>
    </submittedName>
</protein>
<name>A0AAV4N5H0_CAEEX</name>
<dbReference type="Proteomes" id="UP001054945">
    <property type="component" value="Unassembled WGS sequence"/>
</dbReference>
<sequence>MTGKSLCGINSSIGLYFKRNDNTLASGMMFVKSLRQQVIPSHPAYIFYQLNEVDGILRPFRGALLLKFTWDKFYNKINATKYGLFLDCFEQLIIFSGNKIAKPYHQLDKCVEYSRPPRIELF</sequence>